<dbReference type="InterPro" id="IPR036388">
    <property type="entry name" value="WH-like_DNA-bd_sf"/>
</dbReference>
<dbReference type="RefSeq" id="WP_046823203.1">
    <property type="nucleotide sequence ID" value="NZ_JBCLWQ010000002.1"/>
</dbReference>
<dbReference type="AlphaFoldDB" id="A0A0M3DFQ4"/>
<dbReference type="SUPFAM" id="SSF46785">
    <property type="entry name" value="Winged helix' DNA-binding domain"/>
    <property type="match status" value="1"/>
</dbReference>
<protein>
    <recommendedName>
        <fullName evidence="4">HTH marR-type domain-containing protein</fullName>
    </recommendedName>
</protein>
<keyword evidence="6" id="KW-1185">Reference proteome</keyword>
<keyword evidence="1" id="KW-0805">Transcription regulation</keyword>
<dbReference type="GO" id="GO:0003677">
    <property type="term" value="F:DNA binding"/>
    <property type="evidence" value="ECO:0007669"/>
    <property type="project" value="UniProtKB-KW"/>
</dbReference>
<dbReference type="GO" id="GO:0003700">
    <property type="term" value="F:DNA-binding transcription factor activity"/>
    <property type="evidence" value="ECO:0007669"/>
    <property type="project" value="InterPro"/>
</dbReference>
<evidence type="ECO:0000313" key="6">
    <source>
        <dbReference type="Proteomes" id="UP000034407"/>
    </source>
</evidence>
<evidence type="ECO:0000259" key="4">
    <source>
        <dbReference type="PROSITE" id="PS50995"/>
    </source>
</evidence>
<sequence length="151" mass="17676">MNNEKLLIKTIEIVELFELFNKANFQDIYNGLNINEVHTIDFIGGSINPKLTDVANFLNITRGGATKITKRLINQGYIQDYKLDENKKEKYFKLTNTGNDIFNKHKLIHEESIRKDSRIFSELSKEEKITIFKFLDILESDLINKLKSRHI</sequence>
<dbReference type="SMART" id="SM00347">
    <property type="entry name" value="HTH_MARR"/>
    <property type="match status" value="1"/>
</dbReference>
<organism evidence="5 6">
    <name type="scientific">Paraclostridium benzoelyticum</name>
    <dbReference type="NCBI Taxonomy" id="1629550"/>
    <lineage>
        <taxon>Bacteria</taxon>
        <taxon>Bacillati</taxon>
        <taxon>Bacillota</taxon>
        <taxon>Clostridia</taxon>
        <taxon>Peptostreptococcales</taxon>
        <taxon>Peptostreptococcaceae</taxon>
        <taxon>Paraclostridium</taxon>
    </lineage>
</organism>
<name>A0A0M3DFQ4_9FIRM</name>
<dbReference type="PANTHER" id="PTHR35790:SF4">
    <property type="entry name" value="HTH-TYPE TRANSCRIPTIONAL REGULATOR PCHR"/>
    <property type="match status" value="1"/>
</dbReference>
<accession>A0A0M3DFQ4</accession>
<feature type="domain" description="HTH marR-type" evidence="4">
    <location>
        <begin position="1"/>
        <end position="140"/>
    </location>
</feature>
<evidence type="ECO:0000256" key="1">
    <source>
        <dbReference type="ARBA" id="ARBA00023015"/>
    </source>
</evidence>
<reference evidence="5 6" key="1">
    <citation type="submission" date="2015-04" db="EMBL/GenBank/DDBJ databases">
        <title>Microcin producing Clostridium sp. JC272T.</title>
        <authorList>
            <person name="Jyothsna T."/>
            <person name="Sasikala C."/>
            <person name="Ramana C."/>
        </authorList>
    </citation>
    <scope>NUCLEOTIDE SEQUENCE [LARGE SCALE GENOMIC DNA]</scope>
    <source>
        <strain evidence="5 6">JC272</strain>
    </source>
</reference>
<dbReference type="PROSITE" id="PS50995">
    <property type="entry name" value="HTH_MARR_2"/>
    <property type="match status" value="1"/>
</dbReference>
<proteinExistence type="predicted"/>
<dbReference type="Gene3D" id="1.10.10.10">
    <property type="entry name" value="Winged helix-like DNA-binding domain superfamily/Winged helix DNA-binding domain"/>
    <property type="match status" value="1"/>
</dbReference>
<dbReference type="InterPro" id="IPR036390">
    <property type="entry name" value="WH_DNA-bd_sf"/>
</dbReference>
<gene>
    <name evidence="5" type="ORF">VN21_10360</name>
</gene>
<keyword evidence="2" id="KW-0238">DNA-binding</keyword>
<dbReference type="EMBL" id="LBBT01000215">
    <property type="protein sequence ID" value="KKY01118.1"/>
    <property type="molecule type" value="Genomic_DNA"/>
</dbReference>
<evidence type="ECO:0000313" key="5">
    <source>
        <dbReference type="EMBL" id="KKY01118.1"/>
    </source>
</evidence>
<dbReference type="Proteomes" id="UP000034407">
    <property type="component" value="Unassembled WGS sequence"/>
</dbReference>
<dbReference type="Pfam" id="PF01047">
    <property type="entry name" value="MarR"/>
    <property type="match status" value="1"/>
</dbReference>
<keyword evidence="3" id="KW-0804">Transcription</keyword>
<evidence type="ECO:0000256" key="3">
    <source>
        <dbReference type="ARBA" id="ARBA00023163"/>
    </source>
</evidence>
<dbReference type="OrthoDB" id="5358347at2"/>
<evidence type="ECO:0000256" key="2">
    <source>
        <dbReference type="ARBA" id="ARBA00023125"/>
    </source>
</evidence>
<dbReference type="InterPro" id="IPR052067">
    <property type="entry name" value="Metal_resp_HTH_trans_reg"/>
</dbReference>
<dbReference type="PANTHER" id="PTHR35790">
    <property type="entry name" value="HTH-TYPE TRANSCRIPTIONAL REGULATOR PCHR"/>
    <property type="match status" value="1"/>
</dbReference>
<dbReference type="PATRIC" id="fig|1629550.3.peg.1522"/>
<comment type="caution">
    <text evidence="5">The sequence shown here is derived from an EMBL/GenBank/DDBJ whole genome shotgun (WGS) entry which is preliminary data.</text>
</comment>
<dbReference type="InterPro" id="IPR000835">
    <property type="entry name" value="HTH_MarR-typ"/>
</dbReference>